<gene>
    <name evidence="3" type="ORF">L3Y34_009604</name>
</gene>
<reference evidence="3 4" key="1">
    <citation type="submission" date="2022-02" db="EMBL/GenBank/DDBJ databases">
        <title>Chromosome-level reference genomes for two strains of Caenorhabditis briggsae: an improved platform for comparative genomics.</title>
        <authorList>
            <person name="Stevens L."/>
            <person name="Andersen E.C."/>
        </authorList>
    </citation>
    <scope>NUCLEOTIDE SEQUENCE [LARGE SCALE GENOMIC DNA]</scope>
    <source>
        <strain evidence="3">QX1410_ONT</strain>
        <tissue evidence="3">Whole-organism</tissue>
    </source>
</reference>
<dbReference type="SUPFAM" id="SSF56436">
    <property type="entry name" value="C-type lectin-like"/>
    <property type="match status" value="1"/>
</dbReference>
<feature type="signal peptide" evidence="2">
    <location>
        <begin position="1"/>
        <end position="18"/>
    </location>
</feature>
<proteinExistence type="predicted"/>
<sequence length="182" mass="19699">MNILILALLFVVTATARFQRFDSSESSWSSVEGRRLRPPSIPQPPGPPRPPGRPLLPSSGCPREWMTFERPNGVWCVMVGHSTTSNGSMSQPEAEATCVRHGATLTGFQNDIERVTVAAEALKQVTALGKTVGELWLGATKNPGCAVASCERYSSYIWTDGHTTGTDGFHWGNGEPENANWG</sequence>
<organism evidence="3 4">
    <name type="scientific">Caenorhabditis briggsae</name>
    <dbReference type="NCBI Taxonomy" id="6238"/>
    <lineage>
        <taxon>Eukaryota</taxon>
        <taxon>Metazoa</taxon>
        <taxon>Ecdysozoa</taxon>
        <taxon>Nematoda</taxon>
        <taxon>Chromadorea</taxon>
        <taxon>Rhabditida</taxon>
        <taxon>Rhabditina</taxon>
        <taxon>Rhabditomorpha</taxon>
        <taxon>Rhabditoidea</taxon>
        <taxon>Rhabditidae</taxon>
        <taxon>Peloderinae</taxon>
        <taxon>Caenorhabditis</taxon>
    </lineage>
</organism>
<protein>
    <recommendedName>
        <fullName evidence="5">C-type lectin domain-containing protein</fullName>
    </recommendedName>
</protein>
<feature type="compositionally biased region" description="Pro residues" evidence="1">
    <location>
        <begin position="39"/>
        <end position="54"/>
    </location>
</feature>
<dbReference type="EMBL" id="CP090895">
    <property type="protein sequence ID" value="ULT92016.1"/>
    <property type="molecule type" value="Genomic_DNA"/>
</dbReference>
<dbReference type="Gene3D" id="3.10.100.10">
    <property type="entry name" value="Mannose-Binding Protein A, subunit A"/>
    <property type="match status" value="1"/>
</dbReference>
<feature type="chain" id="PRO_5042209828" description="C-type lectin domain-containing protein" evidence="2">
    <location>
        <begin position="19"/>
        <end position="182"/>
    </location>
</feature>
<dbReference type="PANTHER" id="PTHR47517:SF2">
    <property type="entry name" value="C-TYPE LECTIN DOMAIN-CONTAINING PROTEIN"/>
    <property type="match status" value="1"/>
</dbReference>
<evidence type="ECO:0000256" key="2">
    <source>
        <dbReference type="SAM" id="SignalP"/>
    </source>
</evidence>
<feature type="region of interest" description="Disordered" evidence="1">
    <location>
        <begin position="28"/>
        <end position="61"/>
    </location>
</feature>
<dbReference type="PANTHER" id="PTHR47517">
    <property type="entry name" value="C-TYPE LECTIN-RELATED"/>
    <property type="match status" value="1"/>
</dbReference>
<evidence type="ECO:0000313" key="4">
    <source>
        <dbReference type="Proteomes" id="UP000827892"/>
    </source>
</evidence>
<dbReference type="Proteomes" id="UP000827892">
    <property type="component" value="Chromosome V"/>
</dbReference>
<dbReference type="InterPro" id="IPR016186">
    <property type="entry name" value="C-type_lectin-like/link_sf"/>
</dbReference>
<dbReference type="CDD" id="cd00037">
    <property type="entry name" value="CLECT"/>
    <property type="match status" value="1"/>
</dbReference>
<evidence type="ECO:0000313" key="3">
    <source>
        <dbReference type="EMBL" id="ULT92016.1"/>
    </source>
</evidence>
<dbReference type="InterPro" id="IPR016187">
    <property type="entry name" value="CTDL_fold"/>
</dbReference>
<dbReference type="AlphaFoldDB" id="A0AAE9A4K0"/>
<accession>A0AAE9A4K0</accession>
<evidence type="ECO:0000256" key="1">
    <source>
        <dbReference type="SAM" id="MobiDB-lite"/>
    </source>
</evidence>
<keyword evidence="2" id="KW-0732">Signal</keyword>
<name>A0AAE9A4K0_CAEBR</name>
<evidence type="ECO:0008006" key="5">
    <source>
        <dbReference type="Google" id="ProtNLM"/>
    </source>
</evidence>